<dbReference type="AlphaFoldDB" id="A0A7E4UUZ9"/>
<reference evidence="3" key="2">
    <citation type="submission" date="2020-10" db="UniProtKB">
        <authorList>
            <consortium name="WormBaseParasite"/>
        </authorList>
    </citation>
    <scope>IDENTIFICATION</scope>
</reference>
<reference evidence="2" key="1">
    <citation type="journal article" date="2013" name="Genetics">
        <title>The draft genome and transcriptome of Panagrellus redivivus are shaped by the harsh demands of a free-living lifestyle.</title>
        <authorList>
            <person name="Srinivasan J."/>
            <person name="Dillman A.R."/>
            <person name="Macchietto M.G."/>
            <person name="Heikkinen L."/>
            <person name="Lakso M."/>
            <person name="Fracchia K.M."/>
            <person name="Antoshechkin I."/>
            <person name="Mortazavi A."/>
            <person name="Wong G."/>
            <person name="Sternberg P.W."/>
        </authorList>
    </citation>
    <scope>NUCLEOTIDE SEQUENCE [LARGE SCALE GENOMIC DNA]</scope>
    <source>
        <strain evidence="2">MT8872</strain>
    </source>
</reference>
<keyword evidence="2" id="KW-1185">Reference proteome</keyword>
<proteinExistence type="predicted"/>
<dbReference type="WBParaSite" id="Pan_g13129.t1">
    <property type="protein sequence ID" value="Pan_g13129.t1"/>
    <property type="gene ID" value="Pan_g13129"/>
</dbReference>
<evidence type="ECO:0000313" key="3">
    <source>
        <dbReference type="WBParaSite" id="Pan_g13129.t1"/>
    </source>
</evidence>
<feature type="region of interest" description="Disordered" evidence="1">
    <location>
        <begin position="33"/>
        <end position="73"/>
    </location>
</feature>
<name>A0A7E4UUZ9_PANRE</name>
<accession>A0A7E4UUZ9</accession>
<protein>
    <submittedName>
        <fullName evidence="3">Secreted protein</fullName>
    </submittedName>
</protein>
<evidence type="ECO:0000313" key="2">
    <source>
        <dbReference type="Proteomes" id="UP000492821"/>
    </source>
</evidence>
<sequence length="73" mass="8463">MRQSVLSSAARPIFCCSAESLCSNRIHNYKSARIPETTRHRQPQDASQRSQGRLMTQKLRPHRHRLSCPVFSR</sequence>
<feature type="compositionally biased region" description="Polar residues" evidence="1">
    <location>
        <begin position="44"/>
        <end position="54"/>
    </location>
</feature>
<organism evidence="2 3">
    <name type="scientific">Panagrellus redivivus</name>
    <name type="common">Microworm</name>
    <dbReference type="NCBI Taxonomy" id="6233"/>
    <lineage>
        <taxon>Eukaryota</taxon>
        <taxon>Metazoa</taxon>
        <taxon>Ecdysozoa</taxon>
        <taxon>Nematoda</taxon>
        <taxon>Chromadorea</taxon>
        <taxon>Rhabditida</taxon>
        <taxon>Tylenchina</taxon>
        <taxon>Panagrolaimomorpha</taxon>
        <taxon>Panagrolaimoidea</taxon>
        <taxon>Panagrolaimidae</taxon>
        <taxon>Panagrellus</taxon>
    </lineage>
</organism>
<dbReference type="Proteomes" id="UP000492821">
    <property type="component" value="Unassembled WGS sequence"/>
</dbReference>
<evidence type="ECO:0000256" key="1">
    <source>
        <dbReference type="SAM" id="MobiDB-lite"/>
    </source>
</evidence>